<feature type="compositionally biased region" description="Basic and acidic residues" evidence="1">
    <location>
        <begin position="180"/>
        <end position="189"/>
    </location>
</feature>
<dbReference type="EMBL" id="BMMM01000029">
    <property type="protein sequence ID" value="GGN93812.1"/>
    <property type="molecule type" value="Genomic_DNA"/>
</dbReference>
<feature type="region of interest" description="Disordered" evidence="1">
    <location>
        <begin position="1"/>
        <end position="31"/>
    </location>
</feature>
<feature type="compositionally biased region" description="Low complexity" evidence="1">
    <location>
        <begin position="89"/>
        <end position="104"/>
    </location>
</feature>
<reference evidence="2 3" key="1">
    <citation type="journal article" date="2014" name="Int. J. Syst. Evol. Microbiol.">
        <title>Complete genome sequence of Corynebacterium casei LMG S-19264T (=DSM 44701T), isolated from a smear-ripened cheese.</title>
        <authorList>
            <consortium name="US DOE Joint Genome Institute (JGI-PGF)"/>
            <person name="Walter F."/>
            <person name="Albersmeier A."/>
            <person name="Kalinowski J."/>
            <person name="Ruckert C."/>
        </authorList>
    </citation>
    <scope>NUCLEOTIDE SEQUENCE [LARGE SCALE GENOMIC DNA]</scope>
    <source>
        <strain evidence="2 3">CGMCC 4.7111</strain>
    </source>
</reference>
<evidence type="ECO:0000313" key="3">
    <source>
        <dbReference type="Proteomes" id="UP000600365"/>
    </source>
</evidence>
<feature type="compositionally biased region" description="Polar residues" evidence="1">
    <location>
        <begin position="138"/>
        <end position="147"/>
    </location>
</feature>
<feature type="compositionally biased region" description="Low complexity" evidence="1">
    <location>
        <begin position="148"/>
        <end position="167"/>
    </location>
</feature>
<sequence>MSDRDEAFDALIQQSSLGSEGAGRLRERTPLARARTVRRIMHLRDRITHPSGEDTERLEAARELIQLLESLGYGTAGEMPDELLRAARRAQAAAQQGSAGPGRAEQPDSHRREAPRSRPAAPAATRRSDPGTADPAQQPRTRPDTSGSTPRTSSITTAAPATTGDPADLPPAGPRPQQPEPERERERDVSGLWHSTVHVAGPTTPLAEVRRALEQLAHDHPFLLTSRYSDDHAEIRCWVEARDLHEATALSLRLWSACHAFAHLARWEIVGLEVIDRATYHHRIAQNTAADRTTALAERGGTRGPGA</sequence>
<feature type="compositionally biased region" description="Pro residues" evidence="1">
    <location>
        <begin position="168"/>
        <end position="179"/>
    </location>
</feature>
<evidence type="ECO:0000313" key="2">
    <source>
        <dbReference type="EMBL" id="GGN93812.1"/>
    </source>
</evidence>
<organism evidence="2 3">
    <name type="scientific">Streptomyces albiflavescens</name>
    <dbReference type="NCBI Taxonomy" id="1623582"/>
    <lineage>
        <taxon>Bacteria</taxon>
        <taxon>Bacillati</taxon>
        <taxon>Actinomycetota</taxon>
        <taxon>Actinomycetes</taxon>
        <taxon>Kitasatosporales</taxon>
        <taxon>Streptomycetaceae</taxon>
        <taxon>Streptomyces</taxon>
    </lineage>
</organism>
<protein>
    <submittedName>
        <fullName evidence="2">Uncharacterized protein</fullName>
    </submittedName>
</protein>
<proteinExistence type="predicted"/>
<dbReference type="Proteomes" id="UP000600365">
    <property type="component" value="Unassembled WGS sequence"/>
</dbReference>
<gene>
    <name evidence="2" type="ORF">GCM10011579_092670</name>
</gene>
<keyword evidence="3" id="KW-1185">Reference proteome</keyword>
<comment type="caution">
    <text evidence="2">The sequence shown here is derived from an EMBL/GenBank/DDBJ whole genome shotgun (WGS) entry which is preliminary data.</text>
</comment>
<accession>A0A918DA17</accession>
<feature type="compositionally biased region" description="Basic and acidic residues" evidence="1">
    <location>
        <begin position="105"/>
        <end position="116"/>
    </location>
</feature>
<evidence type="ECO:0000256" key="1">
    <source>
        <dbReference type="SAM" id="MobiDB-lite"/>
    </source>
</evidence>
<dbReference type="AlphaFoldDB" id="A0A918DA17"/>
<name>A0A918DA17_9ACTN</name>
<feature type="region of interest" description="Disordered" evidence="1">
    <location>
        <begin position="87"/>
        <end position="189"/>
    </location>
</feature>